<reference evidence="1" key="1">
    <citation type="submission" date="2020-05" db="EMBL/GenBank/DDBJ databases">
        <authorList>
            <person name="Chiriac C."/>
            <person name="Salcher M."/>
            <person name="Ghai R."/>
            <person name="Kavagutti S V."/>
        </authorList>
    </citation>
    <scope>NUCLEOTIDE SEQUENCE</scope>
</reference>
<dbReference type="EMBL" id="LR796888">
    <property type="protein sequence ID" value="CAB4173090.1"/>
    <property type="molecule type" value="Genomic_DNA"/>
</dbReference>
<dbReference type="InterPro" id="IPR008767">
    <property type="entry name" value="Phage_SPP1_head-tail_adaptor"/>
</dbReference>
<accession>A0A6J5PMI7</accession>
<name>A0A6J5PMI7_9CAUD</name>
<organism evidence="1">
    <name type="scientific">uncultured Caudovirales phage</name>
    <dbReference type="NCBI Taxonomy" id="2100421"/>
    <lineage>
        <taxon>Viruses</taxon>
        <taxon>Duplodnaviria</taxon>
        <taxon>Heunggongvirae</taxon>
        <taxon>Uroviricota</taxon>
        <taxon>Caudoviricetes</taxon>
        <taxon>Peduoviridae</taxon>
        <taxon>Maltschvirus</taxon>
        <taxon>Maltschvirus maltsch</taxon>
    </lineage>
</organism>
<evidence type="ECO:0000313" key="2">
    <source>
        <dbReference type="EMBL" id="CAB4203254.1"/>
    </source>
</evidence>
<dbReference type="Gene3D" id="2.40.10.270">
    <property type="entry name" value="Bacteriophage SPP1 head-tail adaptor protein"/>
    <property type="match status" value="1"/>
</dbReference>
<dbReference type="Pfam" id="PF05521">
    <property type="entry name" value="Phage_HCP"/>
    <property type="match status" value="1"/>
</dbReference>
<proteinExistence type="predicted"/>
<sequence>MSRSLRASRLRYILTIKQPSSGQDATGQPSVSFTGSSTVRCDIQPAQGNEGPFAGGQQSVVTHKILVRGGSAINTSSRLSIVTKDVARTFDVVSIVDPENLGHFDEILAKEVVL</sequence>
<dbReference type="NCBIfam" id="TIGR01563">
    <property type="entry name" value="gp16_SPP1"/>
    <property type="match status" value="1"/>
</dbReference>
<dbReference type="InterPro" id="IPR038666">
    <property type="entry name" value="SSP1_head-tail_sf"/>
</dbReference>
<gene>
    <name evidence="2" type="ORF">UFOVP1379_9</name>
    <name evidence="1" type="ORF">UFOVP942_28</name>
</gene>
<protein>
    <submittedName>
        <fullName evidence="1">COG5614 Bacteriophage head-tail adaptor</fullName>
    </submittedName>
</protein>
<dbReference type="EMBL" id="LR797329">
    <property type="protein sequence ID" value="CAB4203254.1"/>
    <property type="molecule type" value="Genomic_DNA"/>
</dbReference>
<evidence type="ECO:0000313" key="1">
    <source>
        <dbReference type="EMBL" id="CAB4173090.1"/>
    </source>
</evidence>